<name>N9V0J1_CLOIN</name>
<proteinExistence type="predicted"/>
<dbReference type="HOGENOM" id="CLU_1169048_0_0_9"/>
<gene>
    <name evidence="2" type="ORF">HMPREF1094_04420</name>
</gene>
<evidence type="ECO:0000313" key="3">
    <source>
        <dbReference type="Proteomes" id="UP000013051"/>
    </source>
</evidence>
<dbReference type="AlphaFoldDB" id="N9V0J1"/>
<keyword evidence="3" id="KW-1185">Reference proteome</keyword>
<accession>N9V0J1</accession>
<protein>
    <recommendedName>
        <fullName evidence="1">Phage MuF C-terminal domain-containing protein</fullName>
    </recommendedName>
</protein>
<sequence>MTKIDTLRKINKNIVHDDGTIDSFERQLIDFMFGEYDYNYPFVISTNSEGLKLVMDIDLDKPLCIDVKTVIKCERKHSLDLSFVSHIDDYIRESCLAFESLTQETSIVFVLNRKSDTFELPYIAICRTDKKYGEYVVNQITSIYDKEKLESLIQRTYDANKKFYVNEKSRAFIKSAELQLPINLINALSTSYDKQCLTKSQVEQDLSKSKSYGSETQLDEVKEDVEEYEMDIAEDRW</sequence>
<dbReference type="EMBL" id="AGYV01000012">
    <property type="protein sequence ID" value="ENY83989.1"/>
    <property type="molecule type" value="Genomic_DNA"/>
</dbReference>
<evidence type="ECO:0000313" key="2">
    <source>
        <dbReference type="EMBL" id="ENY83989.1"/>
    </source>
</evidence>
<feature type="domain" description="Phage MuF C-terminal" evidence="1">
    <location>
        <begin position="74"/>
        <end position="168"/>
    </location>
</feature>
<dbReference type="Proteomes" id="UP000013051">
    <property type="component" value="Unassembled WGS sequence"/>
</dbReference>
<dbReference type="PATRIC" id="fig|999413.4.peg.4734"/>
<evidence type="ECO:0000259" key="1">
    <source>
        <dbReference type="Pfam" id="PF18819"/>
    </source>
</evidence>
<dbReference type="RefSeq" id="WP_002611001.1">
    <property type="nucleotide sequence ID" value="NZ_CAXSUL010000053.1"/>
</dbReference>
<comment type="caution">
    <text evidence="2">The sequence shown here is derived from an EMBL/GenBank/DDBJ whole genome shotgun (WGS) entry which is preliminary data.</text>
</comment>
<dbReference type="Pfam" id="PF18819">
    <property type="entry name" value="MuF_C"/>
    <property type="match status" value="1"/>
</dbReference>
<dbReference type="InterPro" id="IPR041131">
    <property type="entry name" value="MuF_C"/>
</dbReference>
<organism evidence="2 3">
    <name type="scientific">[Clostridium] innocuum 2959</name>
    <dbReference type="NCBI Taxonomy" id="999413"/>
    <lineage>
        <taxon>Bacteria</taxon>
        <taxon>Bacillati</taxon>
        <taxon>Bacillota</taxon>
        <taxon>Clostridia</taxon>
        <taxon>Eubacteriales</taxon>
        <taxon>Clostridiaceae</taxon>
        <taxon>Clostridium</taxon>
    </lineage>
</organism>
<dbReference type="eggNOG" id="ENOG50347MR">
    <property type="taxonomic scope" value="Bacteria"/>
</dbReference>
<reference evidence="2 3" key="1">
    <citation type="submission" date="2013-01" db="EMBL/GenBank/DDBJ databases">
        <title>The Genome Sequence of Clostridium innocuum 2959.</title>
        <authorList>
            <consortium name="The Broad Institute Genome Sequencing Platform"/>
            <person name="Earl A."/>
            <person name="Ward D."/>
            <person name="Feldgarden M."/>
            <person name="Gevers D."/>
            <person name="Courvalin P."/>
            <person name="Lambert T."/>
            <person name="Walker B."/>
            <person name="Young S.K."/>
            <person name="Zeng Q."/>
            <person name="Gargeya S."/>
            <person name="Fitzgerald M."/>
            <person name="Haas B."/>
            <person name="Abouelleil A."/>
            <person name="Alvarado L."/>
            <person name="Arachchi H.M."/>
            <person name="Berlin A.M."/>
            <person name="Chapman S.B."/>
            <person name="Dewar J."/>
            <person name="Goldberg J."/>
            <person name="Griggs A."/>
            <person name="Gujja S."/>
            <person name="Hansen M."/>
            <person name="Howarth C."/>
            <person name="Imamovic A."/>
            <person name="Larimer J."/>
            <person name="McCowan C."/>
            <person name="Murphy C."/>
            <person name="Neiman D."/>
            <person name="Pearson M."/>
            <person name="Priest M."/>
            <person name="Roberts A."/>
            <person name="Saif S."/>
            <person name="Shea T."/>
            <person name="Sisk P."/>
            <person name="Sykes S."/>
            <person name="Wortman J."/>
            <person name="Nusbaum C."/>
            <person name="Birren B."/>
        </authorList>
    </citation>
    <scope>NUCLEOTIDE SEQUENCE [LARGE SCALE GENOMIC DNA]</scope>
    <source>
        <strain evidence="2 3">2959</strain>
    </source>
</reference>